<sequence length="73" mass="7966">MAPTATADNCSTWFDNNGPGGAGRAHAKCPGVYLHITITCVDGQRNTSAWRYGYAKAECSYGVDWEDAEYDTR</sequence>
<organism evidence="1 2">
    <name type="scientific">Streptomyces coffeae</name>
    <dbReference type="NCBI Taxonomy" id="621382"/>
    <lineage>
        <taxon>Bacteria</taxon>
        <taxon>Bacillati</taxon>
        <taxon>Actinomycetota</taxon>
        <taxon>Actinomycetes</taxon>
        <taxon>Kitasatosporales</taxon>
        <taxon>Streptomycetaceae</taxon>
        <taxon>Streptomyces</taxon>
    </lineage>
</organism>
<evidence type="ECO:0000313" key="2">
    <source>
        <dbReference type="Proteomes" id="UP000634229"/>
    </source>
</evidence>
<gene>
    <name evidence="1" type="ORF">JK363_14515</name>
</gene>
<comment type="caution">
    <text evidence="1">The sequence shown here is derived from an EMBL/GenBank/DDBJ whole genome shotgun (WGS) entry which is preliminary data.</text>
</comment>
<accession>A0ABS1NCR0</accession>
<keyword evidence="2" id="KW-1185">Reference proteome</keyword>
<dbReference type="EMBL" id="JAERRF010000007">
    <property type="protein sequence ID" value="MBL1097864.1"/>
    <property type="molecule type" value="Genomic_DNA"/>
</dbReference>
<dbReference type="RefSeq" id="WP_201875279.1">
    <property type="nucleotide sequence ID" value="NZ_JAERRF010000007.1"/>
</dbReference>
<reference evidence="1 2" key="1">
    <citation type="submission" date="2021-01" db="EMBL/GenBank/DDBJ databases">
        <title>WGS of actinomycetes isolated from Thailand.</title>
        <authorList>
            <person name="Thawai C."/>
        </authorList>
    </citation>
    <scope>NUCLEOTIDE SEQUENCE [LARGE SCALE GENOMIC DNA]</scope>
    <source>
        <strain evidence="1 2">CA1R205</strain>
    </source>
</reference>
<protein>
    <submittedName>
        <fullName evidence="1">Uncharacterized protein</fullName>
    </submittedName>
</protein>
<dbReference type="Proteomes" id="UP000634229">
    <property type="component" value="Unassembled WGS sequence"/>
</dbReference>
<name>A0ABS1NCR0_9ACTN</name>
<evidence type="ECO:0000313" key="1">
    <source>
        <dbReference type="EMBL" id="MBL1097864.1"/>
    </source>
</evidence>
<proteinExistence type="predicted"/>